<dbReference type="EMBL" id="LNQE01001346">
    <property type="protein sequence ID" value="KUG18939.1"/>
    <property type="molecule type" value="Genomic_DNA"/>
</dbReference>
<protein>
    <submittedName>
        <fullName evidence="1">Uncharacterized protein</fullName>
    </submittedName>
</protein>
<name>A0A0W8FDG8_9ZZZZ</name>
<organism evidence="1">
    <name type="scientific">hydrocarbon metagenome</name>
    <dbReference type="NCBI Taxonomy" id="938273"/>
    <lineage>
        <taxon>unclassified sequences</taxon>
        <taxon>metagenomes</taxon>
        <taxon>ecological metagenomes</taxon>
    </lineage>
</organism>
<comment type="caution">
    <text evidence="1">The sequence shown here is derived from an EMBL/GenBank/DDBJ whole genome shotgun (WGS) entry which is preliminary data.</text>
</comment>
<sequence>MMLPSGIATLVWPVLADQMGPIVATSSHVAPESVDRHTSFK</sequence>
<reference evidence="1" key="1">
    <citation type="journal article" date="2015" name="Proc. Natl. Acad. Sci. U.S.A.">
        <title>Networks of energetic and metabolic interactions define dynamics in microbial communities.</title>
        <authorList>
            <person name="Embree M."/>
            <person name="Liu J.K."/>
            <person name="Al-Bassam M.M."/>
            <person name="Zengler K."/>
        </authorList>
    </citation>
    <scope>NUCLEOTIDE SEQUENCE</scope>
</reference>
<accession>A0A0W8FDG8</accession>
<evidence type="ECO:0000313" key="1">
    <source>
        <dbReference type="EMBL" id="KUG18939.1"/>
    </source>
</evidence>
<proteinExistence type="predicted"/>
<dbReference type="AlphaFoldDB" id="A0A0W8FDG8"/>
<gene>
    <name evidence="1" type="ORF">ASZ90_011358</name>
</gene>